<accession>A0AA37LCV0</accession>
<dbReference type="AlphaFoldDB" id="A0AA37LCV0"/>
<dbReference type="EMBL" id="BQXU01000007">
    <property type="protein sequence ID" value="GKT43630.1"/>
    <property type="molecule type" value="Genomic_DNA"/>
</dbReference>
<feature type="region of interest" description="Disordered" evidence="1">
    <location>
        <begin position="27"/>
        <end position="61"/>
    </location>
</feature>
<dbReference type="GeneID" id="73324613"/>
<evidence type="ECO:0000313" key="2">
    <source>
        <dbReference type="EMBL" id="GKT43630.1"/>
    </source>
</evidence>
<comment type="caution">
    <text evidence="2">The sequence shown here is derived from an EMBL/GenBank/DDBJ whole genome shotgun (WGS) entry which is preliminary data.</text>
</comment>
<keyword evidence="3" id="KW-1185">Reference proteome</keyword>
<organism evidence="2 3">
    <name type="scientific">Colletotrichum spaethianum</name>
    <dbReference type="NCBI Taxonomy" id="700344"/>
    <lineage>
        <taxon>Eukaryota</taxon>
        <taxon>Fungi</taxon>
        <taxon>Dikarya</taxon>
        <taxon>Ascomycota</taxon>
        <taxon>Pezizomycotina</taxon>
        <taxon>Sordariomycetes</taxon>
        <taxon>Hypocreomycetidae</taxon>
        <taxon>Glomerellales</taxon>
        <taxon>Glomerellaceae</taxon>
        <taxon>Colletotrichum</taxon>
        <taxon>Colletotrichum spaethianum species complex</taxon>
    </lineage>
</organism>
<evidence type="ECO:0000256" key="1">
    <source>
        <dbReference type="SAM" id="MobiDB-lite"/>
    </source>
</evidence>
<reference evidence="2 3" key="1">
    <citation type="submission" date="2022-03" db="EMBL/GenBank/DDBJ databases">
        <title>Genome data of Colletotrichum spp.</title>
        <authorList>
            <person name="Utami Y.D."/>
            <person name="Hiruma K."/>
        </authorList>
    </citation>
    <scope>NUCLEOTIDE SEQUENCE [LARGE SCALE GENOMIC DNA]</scope>
    <source>
        <strain evidence="2 3">MAFF 239500</strain>
    </source>
</reference>
<evidence type="ECO:0000313" key="3">
    <source>
        <dbReference type="Proteomes" id="UP001055115"/>
    </source>
</evidence>
<protein>
    <submittedName>
        <fullName evidence="2">Uncharacterized protein</fullName>
    </submittedName>
</protein>
<gene>
    <name evidence="2" type="ORF">ColSpa_03811</name>
</gene>
<dbReference type="Proteomes" id="UP001055115">
    <property type="component" value="Unassembled WGS sequence"/>
</dbReference>
<dbReference type="RefSeq" id="XP_049125980.1">
    <property type="nucleotide sequence ID" value="XM_049270023.1"/>
</dbReference>
<name>A0AA37LCV0_9PEZI</name>
<proteinExistence type="predicted"/>
<sequence>MFVGNQFSDCNVEAELNCLAQTIHRGADNEGLNVTRDSTKDDTDDGNDVASNKEPASAKEI</sequence>